<gene>
    <name evidence="3" type="ORF">ACFSRY_03635</name>
</gene>
<feature type="domain" description="IPT/TIG" evidence="2">
    <location>
        <begin position="136"/>
        <end position="200"/>
    </location>
</feature>
<dbReference type="SUPFAM" id="SSF81296">
    <property type="entry name" value="E set domains"/>
    <property type="match status" value="5"/>
</dbReference>
<dbReference type="InterPro" id="IPR013783">
    <property type="entry name" value="Ig-like_fold"/>
</dbReference>
<accession>A0ABW5IIX8</accession>
<evidence type="ECO:0000259" key="2">
    <source>
        <dbReference type="Pfam" id="PF01833"/>
    </source>
</evidence>
<dbReference type="Pfam" id="PF01833">
    <property type="entry name" value="TIG"/>
    <property type="match status" value="5"/>
</dbReference>
<organism evidence="3 4">
    <name type="scientific">Pontibacter locisalis</name>
    <dbReference type="NCBI Taxonomy" id="1719035"/>
    <lineage>
        <taxon>Bacteria</taxon>
        <taxon>Pseudomonadati</taxon>
        <taxon>Bacteroidota</taxon>
        <taxon>Cytophagia</taxon>
        <taxon>Cytophagales</taxon>
        <taxon>Hymenobacteraceae</taxon>
        <taxon>Pontibacter</taxon>
    </lineage>
</organism>
<name>A0ABW5IIX8_9BACT</name>
<proteinExistence type="predicted"/>
<dbReference type="PANTHER" id="PTHR23361:SF20">
    <property type="entry name" value="MRH DOMAIN-CONTAINING PROTEIN"/>
    <property type="match status" value="1"/>
</dbReference>
<dbReference type="Gene3D" id="2.60.40.10">
    <property type="entry name" value="Immunoglobulins"/>
    <property type="match status" value="5"/>
</dbReference>
<comment type="caution">
    <text evidence="3">The sequence shown here is derived from an EMBL/GenBank/DDBJ whole genome shotgun (WGS) entry which is preliminary data.</text>
</comment>
<feature type="domain" description="IPT/TIG" evidence="2">
    <location>
        <begin position="312"/>
        <end position="395"/>
    </location>
</feature>
<sequence>MKSYIIKSPLLLFMFSLFLLQSCKEEEDLHPEVQTLEITAVSPSSATLKGNVVTKGKFTVLDYGFVYGYSPDLNETRGSRVSLGKDPQAGTYTKEVTGLSTPGNYYYDRTLYARAFLTNEKGTVFGQVASVTLPSPRVQSIIPSSGKAGDRITINGDFYTSNISEVEVIFGSVSAKVVEVTPSKVVAEVPIGITYSYYNYNQTPVALKMANQSFNVTSSFKVLATVKDFAPKSGYTGTTLTISGDNLPTSSYYYGGLRVYLDQQEVSITSYSSSGVQVVVPHTISSAKFTVSVLADGVKTTLPGEFTVTPHTVSSISPNSGLPGSSFSVFGSNFPGSSYYYNSNVTVKLGDVPASTSFVSSGQVNVTVPYNLPVGNYTVKVTAGPHTIDAPQQYQVIAPSITGFSPTSGGIGREVTINGVFLPGQYYTVYFGTVSTSSYYSSSNSIRVNVPAGIDAGAVKIAVLHGNEKLVAEDNFTVLAPSIASFSPASGVAGSVVTITGSGFTPNHYTTVKFGTVATTVLGVTENTIRAVVPSGVTGSMKISVIHNGQTLISTENFTVTN</sequence>
<evidence type="ECO:0000313" key="3">
    <source>
        <dbReference type="EMBL" id="MFD2512944.1"/>
    </source>
</evidence>
<feature type="domain" description="IPT/TIG" evidence="2">
    <location>
        <begin position="225"/>
        <end position="307"/>
    </location>
</feature>
<feature type="domain" description="IPT/TIG" evidence="2">
    <location>
        <begin position="481"/>
        <end position="557"/>
    </location>
</feature>
<keyword evidence="1" id="KW-0732">Signal</keyword>
<dbReference type="InterPro" id="IPR002909">
    <property type="entry name" value="IPT_dom"/>
</dbReference>
<dbReference type="NCBIfam" id="TIGR03437">
    <property type="entry name" value="Soli_cterm"/>
    <property type="match status" value="1"/>
</dbReference>
<feature type="domain" description="IPT/TIG" evidence="2">
    <location>
        <begin position="399"/>
        <end position="475"/>
    </location>
</feature>
<dbReference type="RefSeq" id="WP_377503404.1">
    <property type="nucleotide sequence ID" value="NZ_JBHULU010000004.1"/>
</dbReference>
<reference evidence="4" key="1">
    <citation type="journal article" date="2019" name="Int. J. Syst. Evol. Microbiol.">
        <title>The Global Catalogue of Microorganisms (GCM) 10K type strain sequencing project: providing services to taxonomists for standard genome sequencing and annotation.</title>
        <authorList>
            <consortium name="The Broad Institute Genomics Platform"/>
            <consortium name="The Broad Institute Genome Sequencing Center for Infectious Disease"/>
            <person name="Wu L."/>
            <person name="Ma J."/>
        </authorList>
    </citation>
    <scope>NUCLEOTIDE SEQUENCE [LARGE SCALE GENOMIC DNA]</scope>
    <source>
        <strain evidence="4">KCTC 42498</strain>
    </source>
</reference>
<feature type="chain" id="PRO_5047423425" evidence="1">
    <location>
        <begin position="22"/>
        <end position="562"/>
    </location>
</feature>
<evidence type="ECO:0000313" key="4">
    <source>
        <dbReference type="Proteomes" id="UP001597544"/>
    </source>
</evidence>
<evidence type="ECO:0000256" key="1">
    <source>
        <dbReference type="SAM" id="SignalP"/>
    </source>
</evidence>
<dbReference type="PROSITE" id="PS51257">
    <property type="entry name" value="PROKAR_LIPOPROTEIN"/>
    <property type="match status" value="1"/>
</dbReference>
<feature type="signal peptide" evidence="1">
    <location>
        <begin position="1"/>
        <end position="21"/>
    </location>
</feature>
<dbReference type="Proteomes" id="UP001597544">
    <property type="component" value="Unassembled WGS sequence"/>
</dbReference>
<protein>
    <submittedName>
        <fullName evidence="3">IPT/TIG domain-containing protein</fullName>
    </submittedName>
</protein>
<dbReference type="PANTHER" id="PTHR23361">
    <property type="entry name" value="MUCIN"/>
    <property type="match status" value="1"/>
</dbReference>
<dbReference type="EMBL" id="JBHULU010000004">
    <property type="protein sequence ID" value="MFD2512944.1"/>
    <property type="molecule type" value="Genomic_DNA"/>
</dbReference>
<dbReference type="InterPro" id="IPR017803">
    <property type="entry name" value="CHP03437_C"/>
</dbReference>
<keyword evidence="4" id="KW-1185">Reference proteome</keyword>
<dbReference type="InterPro" id="IPR014756">
    <property type="entry name" value="Ig_E-set"/>
</dbReference>